<organism evidence="1">
    <name type="scientific">Siphoviridae sp. ctbgC51</name>
    <dbReference type="NCBI Taxonomy" id="2827901"/>
    <lineage>
        <taxon>Viruses</taxon>
        <taxon>Duplodnaviria</taxon>
        <taxon>Heunggongvirae</taxon>
        <taxon>Uroviricota</taxon>
        <taxon>Caudoviricetes</taxon>
    </lineage>
</organism>
<accession>A0A8S5TGE3</accession>
<protein>
    <submittedName>
        <fullName evidence="1">Uncharacterized protein</fullName>
    </submittedName>
</protein>
<reference evidence="1" key="1">
    <citation type="journal article" date="2021" name="Proc. Natl. Acad. Sci. U.S.A.">
        <title>A Catalog of Tens of Thousands of Viruses from Human Metagenomes Reveals Hidden Associations with Chronic Diseases.</title>
        <authorList>
            <person name="Tisza M.J."/>
            <person name="Buck C.B."/>
        </authorList>
    </citation>
    <scope>NUCLEOTIDE SEQUENCE</scope>
    <source>
        <strain evidence="1">CtbgC51</strain>
    </source>
</reference>
<name>A0A8S5TGE3_9CAUD</name>
<proteinExistence type="predicted"/>
<evidence type="ECO:0000313" key="1">
    <source>
        <dbReference type="EMBL" id="DAF61834.1"/>
    </source>
</evidence>
<sequence length="53" mass="6377">MSDTCKGCKWWEPFNWVCCNGDSHHCADFVNCGCKYFEREDDKKCQNEKEQRH</sequence>
<dbReference type="EMBL" id="BK032817">
    <property type="protein sequence ID" value="DAF61834.1"/>
    <property type="molecule type" value="Genomic_DNA"/>
</dbReference>